<sequence length="89" mass="9523">MQVEQVQRWVMSALVMVTGLIFAGGLCFLAGATDGAQPGARPGLLVIAAAVGLLTMVGARLIHLSRPVSPWLLVGLLPALVGWWWLYLR</sequence>
<evidence type="ECO:0000256" key="1">
    <source>
        <dbReference type="SAM" id="Phobius"/>
    </source>
</evidence>
<protein>
    <submittedName>
        <fullName evidence="2">Uncharacterized protein</fullName>
    </submittedName>
</protein>
<name>A0A927K2T2_9ACTN</name>
<evidence type="ECO:0000313" key="2">
    <source>
        <dbReference type="EMBL" id="MBD8868852.1"/>
    </source>
</evidence>
<comment type="caution">
    <text evidence="2">The sequence shown here is derived from an EMBL/GenBank/DDBJ whole genome shotgun (WGS) entry which is preliminary data.</text>
</comment>
<keyword evidence="1" id="KW-0812">Transmembrane</keyword>
<keyword evidence="1" id="KW-1133">Transmembrane helix</keyword>
<gene>
    <name evidence="2" type="ORF">IE331_04365</name>
</gene>
<evidence type="ECO:0000313" key="3">
    <source>
        <dbReference type="Proteomes" id="UP000616839"/>
    </source>
</evidence>
<accession>A0A927K2T2</accession>
<organism evidence="2 3">
    <name type="scientific">Nocardioides donggukensis</name>
    <dbReference type="NCBI Taxonomy" id="2774019"/>
    <lineage>
        <taxon>Bacteria</taxon>
        <taxon>Bacillati</taxon>
        <taxon>Actinomycetota</taxon>
        <taxon>Actinomycetes</taxon>
        <taxon>Propionibacteriales</taxon>
        <taxon>Nocardioidaceae</taxon>
        <taxon>Nocardioides</taxon>
    </lineage>
</organism>
<feature type="transmembrane region" description="Helical" evidence="1">
    <location>
        <begin position="6"/>
        <end position="31"/>
    </location>
</feature>
<feature type="transmembrane region" description="Helical" evidence="1">
    <location>
        <begin position="43"/>
        <end position="62"/>
    </location>
</feature>
<keyword evidence="1" id="KW-0472">Membrane</keyword>
<keyword evidence="3" id="KW-1185">Reference proteome</keyword>
<reference evidence="2" key="1">
    <citation type="submission" date="2020-09" db="EMBL/GenBank/DDBJ databases">
        <title>Nocardioides sp. strain MJB4 16S ribosomal RNA gene Genome sequencing and assembly.</title>
        <authorList>
            <person name="Kim I."/>
        </authorList>
    </citation>
    <scope>NUCLEOTIDE SEQUENCE</scope>
    <source>
        <strain evidence="2">MJB4</strain>
    </source>
</reference>
<proteinExistence type="predicted"/>
<feature type="transmembrane region" description="Helical" evidence="1">
    <location>
        <begin position="68"/>
        <end position="88"/>
    </location>
</feature>
<dbReference type="AlphaFoldDB" id="A0A927K2T2"/>
<dbReference type="EMBL" id="JACYXZ010000001">
    <property type="protein sequence ID" value="MBD8868852.1"/>
    <property type="molecule type" value="Genomic_DNA"/>
</dbReference>
<dbReference type="Proteomes" id="UP000616839">
    <property type="component" value="Unassembled WGS sequence"/>
</dbReference>
<dbReference type="RefSeq" id="WP_192140817.1">
    <property type="nucleotide sequence ID" value="NZ_JACYXZ010000001.1"/>
</dbReference>